<accession>A0A3N4JWM4</accession>
<dbReference type="Proteomes" id="UP000276215">
    <property type="component" value="Unassembled WGS sequence"/>
</dbReference>
<evidence type="ECO:0000313" key="1">
    <source>
        <dbReference type="EMBL" id="RPA98114.1"/>
    </source>
</evidence>
<evidence type="ECO:0008006" key="3">
    <source>
        <dbReference type="Google" id="ProtNLM"/>
    </source>
</evidence>
<dbReference type="AlphaFoldDB" id="A0A3N4JWM4"/>
<evidence type="ECO:0000313" key="2">
    <source>
        <dbReference type="Proteomes" id="UP000276215"/>
    </source>
</evidence>
<organism evidence="1 2">
    <name type="scientific">Choiromyces venosus 120613-1</name>
    <dbReference type="NCBI Taxonomy" id="1336337"/>
    <lineage>
        <taxon>Eukaryota</taxon>
        <taxon>Fungi</taxon>
        <taxon>Dikarya</taxon>
        <taxon>Ascomycota</taxon>
        <taxon>Pezizomycotina</taxon>
        <taxon>Pezizomycetes</taxon>
        <taxon>Pezizales</taxon>
        <taxon>Tuberaceae</taxon>
        <taxon>Choiromyces</taxon>
    </lineage>
</organism>
<protein>
    <recommendedName>
        <fullName evidence="3">Tc1-like transposase DDE domain-containing protein</fullName>
    </recommendedName>
</protein>
<gene>
    <name evidence="1" type="ORF">L873DRAFT_1688541</name>
</gene>
<feature type="non-terminal residue" evidence="1">
    <location>
        <position position="1"/>
    </location>
</feature>
<proteinExistence type="predicted"/>
<reference evidence="1 2" key="1">
    <citation type="journal article" date="2018" name="Nat. Ecol. Evol.">
        <title>Pezizomycetes genomes reveal the molecular basis of ectomycorrhizal truffle lifestyle.</title>
        <authorList>
            <person name="Murat C."/>
            <person name="Payen T."/>
            <person name="Noel B."/>
            <person name="Kuo A."/>
            <person name="Morin E."/>
            <person name="Chen J."/>
            <person name="Kohler A."/>
            <person name="Krizsan K."/>
            <person name="Balestrini R."/>
            <person name="Da Silva C."/>
            <person name="Montanini B."/>
            <person name="Hainaut M."/>
            <person name="Levati E."/>
            <person name="Barry K.W."/>
            <person name="Belfiori B."/>
            <person name="Cichocki N."/>
            <person name="Clum A."/>
            <person name="Dockter R.B."/>
            <person name="Fauchery L."/>
            <person name="Guy J."/>
            <person name="Iotti M."/>
            <person name="Le Tacon F."/>
            <person name="Lindquist E.A."/>
            <person name="Lipzen A."/>
            <person name="Malagnac F."/>
            <person name="Mello A."/>
            <person name="Molinier V."/>
            <person name="Miyauchi S."/>
            <person name="Poulain J."/>
            <person name="Riccioni C."/>
            <person name="Rubini A."/>
            <person name="Sitrit Y."/>
            <person name="Splivallo R."/>
            <person name="Traeger S."/>
            <person name="Wang M."/>
            <person name="Zifcakova L."/>
            <person name="Wipf D."/>
            <person name="Zambonelli A."/>
            <person name="Paolocci F."/>
            <person name="Nowrousian M."/>
            <person name="Ottonello S."/>
            <person name="Baldrian P."/>
            <person name="Spatafora J.W."/>
            <person name="Henrissat B."/>
            <person name="Nagy L.G."/>
            <person name="Aury J.M."/>
            <person name="Wincker P."/>
            <person name="Grigoriev I.V."/>
            <person name="Bonfante P."/>
            <person name="Martin F.M."/>
        </authorList>
    </citation>
    <scope>NUCLEOTIDE SEQUENCE [LARGE SCALE GENOMIC DNA]</scope>
    <source>
        <strain evidence="1 2">120613-1</strain>
    </source>
</reference>
<dbReference type="STRING" id="1336337.A0A3N4JWM4"/>
<sequence length="124" mass="14742">LLSSQPAFQAQKGQLQETLEVTSYLVIFYPVYNYELNFIEYFWGSVNVYTWAYCEYSFSLLVQTVPEALAQVPNILIWKFYQQILHMMDAYRNNLVYGSQGFKRYIFTRYSSHRQIAESELCIL</sequence>
<name>A0A3N4JWM4_9PEZI</name>
<keyword evidence="2" id="KW-1185">Reference proteome</keyword>
<dbReference type="OrthoDB" id="5401962at2759"/>
<dbReference type="EMBL" id="ML120398">
    <property type="protein sequence ID" value="RPA98114.1"/>
    <property type="molecule type" value="Genomic_DNA"/>
</dbReference>